<comment type="caution">
    <text evidence="2">The sequence shown here is derived from an EMBL/GenBank/DDBJ whole genome shotgun (WGS) entry which is preliminary data.</text>
</comment>
<dbReference type="Gene3D" id="2.40.10.10">
    <property type="entry name" value="Trypsin-like serine proteases"/>
    <property type="match status" value="1"/>
</dbReference>
<dbReference type="InterPro" id="IPR043504">
    <property type="entry name" value="Peptidase_S1_PA_chymotrypsin"/>
</dbReference>
<keyword evidence="3" id="KW-1185">Reference proteome</keyword>
<dbReference type="AlphaFoldDB" id="A0A8S9XYS8"/>
<reference evidence="2" key="1">
    <citation type="journal article" date="2021" name="Mol. Ecol. Resour.">
        <title>Apolygus lucorum genome provides insights into omnivorousness and mesophyll feeding.</title>
        <authorList>
            <person name="Liu Y."/>
            <person name="Liu H."/>
            <person name="Wang H."/>
            <person name="Huang T."/>
            <person name="Liu B."/>
            <person name="Yang B."/>
            <person name="Yin L."/>
            <person name="Li B."/>
            <person name="Zhang Y."/>
            <person name="Zhang S."/>
            <person name="Jiang F."/>
            <person name="Zhang X."/>
            <person name="Ren Y."/>
            <person name="Wang B."/>
            <person name="Wang S."/>
            <person name="Lu Y."/>
            <person name="Wu K."/>
            <person name="Fan W."/>
            <person name="Wang G."/>
        </authorList>
    </citation>
    <scope>NUCLEOTIDE SEQUENCE</scope>
    <source>
        <strain evidence="2">12Hb</strain>
    </source>
</reference>
<sequence>MFSAVNFVLISSIFFTDVALCSRNPRHIIMGKDDFPYICSVAYKEDFVFICSIVRRDVVIVSVSNMNQPIKAGKEARYYNDIGSLTVIGGSPYMNPTQFEHLPHGAQEVNVTGFYTGTVAITTDNDTDADLTKYLKFGVFESVPKINVGFLKTSFFDWKDNQIFPLPLGIKPRFLSFESENFISNLEHPLFEVKACQIAGWHRRTARKIFHHVIYVPKHLCRVAYCDFNINTCFNFLLEDSPEVCFKSTHWGGPCAKDTGSVLFCKHFSGGNIFAVLTIAVNCEKENIPCVYTTIDQTIKDFQTSFGEYTPST</sequence>
<dbReference type="SUPFAM" id="SSF50494">
    <property type="entry name" value="Trypsin-like serine proteases"/>
    <property type="match status" value="1"/>
</dbReference>
<feature type="chain" id="PRO_5035783029" description="Peptidase S1 domain-containing protein" evidence="1">
    <location>
        <begin position="22"/>
        <end position="313"/>
    </location>
</feature>
<gene>
    <name evidence="2" type="ORF">GE061_010484</name>
</gene>
<evidence type="ECO:0000256" key="1">
    <source>
        <dbReference type="SAM" id="SignalP"/>
    </source>
</evidence>
<evidence type="ECO:0008006" key="4">
    <source>
        <dbReference type="Google" id="ProtNLM"/>
    </source>
</evidence>
<proteinExistence type="predicted"/>
<feature type="signal peptide" evidence="1">
    <location>
        <begin position="1"/>
        <end position="21"/>
    </location>
</feature>
<name>A0A8S9XYS8_APOLU</name>
<evidence type="ECO:0000313" key="3">
    <source>
        <dbReference type="Proteomes" id="UP000466442"/>
    </source>
</evidence>
<dbReference type="Proteomes" id="UP000466442">
    <property type="component" value="Unassembled WGS sequence"/>
</dbReference>
<accession>A0A8S9XYS8</accession>
<organism evidence="2 3">
    <name type="scientific">Apolygus lucorum</name>
    <name type="common">Small green plant bug</name>
    <name type="synonym">Lygocoris lucorum</name>
    <dbReference type="NCBI Taxonomy" id="248454"/>
    <lineage>
        <taxon>Eukaryota</taxon>
        <taxon>Metazoa</taxon>
        <taxon>Ecdysozoa</taxon>
        <taxon>Arthropoda</taxon>
        <taxon>Hexapoda</taxon>
        <taxon>Insecta</taxon>
        <taxon>Pterygota</taxon>
        <taxon>Neoptera</taxon>
        <taxon>Paraneoptera</taxon>
        <taxon>Hemiptera</taxon>
        <taxon>Heteroptera</taxon>
        <taxon>Panheteroptera</taxon>
        <taxon>Cimicomorpha</taxon>
        <taxon>Miridae</taxon>
        <taxon>Mirini</taxon>
        <taxon>Apolygus</taxon>
    </lineage>
</organism>
<dbReference type="EMBL" id="WIXP02000003">
    <property type="protein sequence ID" value="KAF6212775.1"/>
    <property type="molecule type" value="Genomic_DNA"/>
</dbReference>
<dbReference type="InterPro" id="IPR009003">
    <property type="entry name" value="Peptidase_S1_PA"/>
</dbReference>
<protein>
    <recommendedName>
        <fullName evidence="4">Peptidase S1 domain-containing protein</fullName>
    </recommendedName>
</protein>
<keyword evidence="1" id="KW-0732">Signal</keyword>
<evidence type="ECO:0000313" key="2">
    <source>
        <dbReference type="EMBL" id="KAF6212775.1"/>
    </source>
</evidence>